<gene>
    <name evidence="1" type="ORF">EWM59_13425</name>
</gene>
<sequence>MEIEGQIINDIIVKPSEINANLYSKVFICFDEFILLIQADDSTDELQLKKLDKVYFNNQKLYEKFKSINAVVGKQIVSFWSCKNQKGYFDCFCIGLDEFIPTIIFTSIVSHITIRLTISS</sequence>
<keyword evidence="2" id="KW-1185">Reference proteome</keyword>
<dbReference type="OrthoDB" id="1274716at2"/>
<proteinExistence type="predicted"/>
<organism evidence="1 2">
    <name type="scientific">Emticicia agri</name>
    <dbReference type="NCBI Taxonomy" id="2492393"/>
    <lineage>
        <taxon>Bacteria</taxon>
        <taxon>Pseudomonadati</taxon>
        <taxon>Bacteroidota</taxon>
        <taxon>Cytophagia</taxon>
        <taxon>Cytophagales</taxon>
        <taxon>Leadbetterellaceae</taxon>
        <taxon>Emticicia</taxon>
    </lineage>
</organism>
<dbReference type="AlphaFoldDB" id="A0A4Q5LZE0"/>
<name>A0A4Q5LZE0_9BACT</name>
<accession>A0A4Q5LZE0</accession>
<dbReference type="InterPro" id="IPR046297">
    <property type="entry name" value="DUF6334"/>
</dbReference>
<protein>
    <submittedName>
        <fullName evidence="1">Uncharacterized protein</fullName>
    </submittedName>
</protein>
<dbReference type="EMBL" id="SEWF01000018">
    <property type="protein sequence ID" value="RYU95049.1"/>
    <property type="molecule type" value="Genomic_DNA"/>
</dbReference>
<dbReference type="Pfam" id="PF19860">
    <property type="entry name" value="DUF6334"/>
    <property type="match status" value="1"/>
</dbReference>
<comment type="caution">
    <text evidence="1">The sequence shown here is derived from an EMBL/GenBank/DDBJ whole genome shotgun (WGS) entry which is preliminary data.</text>
</comment>
<dbReference type="RefSeq" id="WP_130021495.1">
    <property type="nucleotide sequence ID" value="NZ_SEWF01000018.1"/>
</dbReference>
<reference evidence="1 2" key="1">
    <citation type="submission" date="2019-02" db="EMBL/GenBank/DDBJ databases">
        <title>Bacterial novel species Emticicia sp. 17J42-9 isolated from soil.</title>
        <authorList>
            <person name="Jung H.-Y."/>
        </authorList>
    </citation>
    <scope>NUCLEOTIDE SEQUENCE [LARGE SCALE GENOMIC DNA]</scope>
    <source>
        <strain evidence="1 2">17J42-9</strain>
    </source>
</reference>
<evidence type="ECO:0000313" key="1">
    <source>
        <dbReference type="EMBL" id="RYU95049.1"/>
    </source>
</evidence>
<dbReference type="Proteomes" id="UP000293162">
    <property type="component" value="Unassembled WGS sequence"/>
</dbReference>
<evidence type="ECO:0000313" key="2">
    <source>
        <dbReference type="Proteomes" id="UP000293162"/>
    </source>
</evidence>